<reference evidence="17 18" key="1">
    <citation type="submission" date="2016-10" db="EMBL/GenBank/DDBJ databases">
        <title>Complete Genome Sequence of Peptococcaceae strain DCMF.</title>
        <authorList>
            <person name="Edwards R.J."/>
            <person name="Holland S.I."/>
            <person name="Deshpande N.P."/>
            <person name="Wong Y.K."/>
            <person name="Ertan H."/>
            <person name="Manefield M."/>
            <person name="Russell T.L."/>
            <person name="Lee M.J."/>
        </authorList>
    </citation>
    <scope>NUCLEOTIDE SEQUENCE [LARGE SCALE GENOMIC DNA]</scope>
    <source>
        <strain evidence="17 18">DCMF</strain>
    </source>
</reference>
<dbReference type="InterPro" id="IPR003594">
    <property type="entry name" value="HATPase_dom"/>
</dbReference>
<evidence type="ECO:0000256" key="6">
    <source>
        <dbReference type="ARBA" id="ARBA00022692"/>
    </source>
</evidence>
<dbReference type="Gene3D" id="3.40.50.620">
    <property type="entry name" value="HUPs"/>
    <property type="match status" value="1"/>
</dbReference>
<evidence type="ECO:0000256" key="12">
    <source>
        <dbReference type="ARBA" id="ARBA00023136"/>
    </source>
</evidence>
<dbReference type="SUPFAM" id="SSF55874">
    <property type="entry name" value="ATPase domain of HSP90 chaperone/DNA topoisomerase II/histidine kinase"/>
    <property type="match status" value="1"/>
</dbReference>
<dbReference type="GO" id="GO:0042802">
    <property type="term" value="F:identical protein binding"/>
    <property type="evidence" value="ECO:0007669"/>
    <property type="project" value="UniProtKB-ARBA"/>
</dbReference>
<dbReference type="RefSeq" id="WP_148136229.1">
    <property type="nucleotide sequence ID" value="NZ_CP017634.1"/>
</dbReference>
<dbReference type="KEGG" id="fwa:DCMF_20950"/>
<feature type="transmembrane region" description="Helical" evidence="15">
    <location>
        <begin position="446"/>
        <end position="464"/>
    </location>
</feature>
<keyword evidence="12 15" id="KW-0472">Membrane</keyword>
<dbReference type="Proteomes" id="UP000323521">
    <property type="component" value="Chromosome"/>
</dbReference>
<dbReference type="Gene3D" id="3.30.565.10">
    <property type="entry name" value="Histidine kinase-like ATPase, C-terminal domain"/>
    <property type="match status" value="1"/>
</dbReference>
<organism evidence="17 18">
    <name type="scientific">Formimonas warabiya</name>
    <dbReference type="NCBI Taxonomy" id="1761012"/>
    <lineage>
        <taxon>Bacteria</taxon>
        <taxon>Bacillati</taxon>
        <taxon>Bacillota</taxon>
        <taxon>Clostridia</taxon>
        <taxon>Eubacteriales</taxon>
        <taxon>Peptococcaceae</taxon>
        <taxon>Candidatus Formimonas</taxon>
    </lineage>
</organism>
<feature type="region of interest" description="Disordered" evidence="14">
    <location>
        <begin position="888"/>
        <end position="910"/>
    </location>
</feature>
<dbReference type="EMBL" id="CP017634">
    <property type="protein sequence ID" value="ATW26898.1"/>
    <property type="molecule type" value="Genomic_DNA"/>
</dbReference>
<keyword evidence="8 17" id="KW-0418">Kinase</keyword>
<dbReference type="SMART" id="SM00388">
    <property type="entry name" value="HisKA"/>
    <property type="match status" value="1"/>
</dbReference>
<evidence type="ECO:0000259" key="16">
    <source>
        <dbReference type="PROSITE" id="PS50109"/>
    </source>
</evidence>
<dbReference type="FunFam" id="3.40.50.300:FF:000483">
    <property type="entry name" value="Sensor histidine kinase KdpD"/>
    <property type="match status" value="1"/>
</dbReference>
<dbReference type="Gene3D" id="1.20.120.620">
    <property type="entry name" value="Backbone structure of the membrane domain of e. Coli histidine kinase receptor kdpd"/>
    <property type="match status" value="1"/>
</dbReference>
<dbReference type="Pfam" id="PF02518">
    <property type="entry name" value="HATPase_c"/>
    <property type="match status" value="1"/>
</dbReference>
<evidence type="ECO:0000256" key="1">
    <source>
        <dbReference type="ARBA" id="ARBA00000085"/>
    </source>
</evidence>
<dbReference type="CDD" id="cd00082">
    <property type="entry name" value="HisKA"/>
    <property type="match status" value="1"/>
</dbReference>
<dbReference type="Pfam" id="PF02702">
    <property type="entry name" value="KdpD"/>
    <property type="match status" value="1"/>
</dbReference>
<dbReference type="GO" id="GO:0005886">
    <property type="term" value="C:plasma membrane"/>
    <property type="evidence" value="ECO:0007669"/>
    <property type="project" value="TreeGrafter"/>
</dbReference>
<comment type="catalytic activity">
    <reaction evidence="1">
        <text>ATP + protein L-histidine = ADP + protein N-phospho-L-histidine.</text>
        <dbReference type="EC" id="2.7.13.3"/>
    </reaction>
</comment>
<dbReference type="InterPro" id="IPR038318">
    <property type="entry name" value="KdpD_sf"/>
</dbReference>
<dbReference type="EC" id="2.7.13.3" evidence="3"/>
<evidence type="ECO:0000256" key="11">
    <source>
        <dbReference type="ARBA" id="ARBA00023012"/>
    </source>
</evidence>
<dbReference type="GO" id="GO:0005737">
    <property type="term" value="C:cytoplasm"/>
    <property type="evidence" value="ECO:0007669"/>
    <property type="project" value="UniProtKB-ARBA"/>
</dbReference>
<dbReference type="PRINTS" id="PR00344">
    <property type="entry name" value="BCTRLSENSOR"/>
</dbReference>
<dbReference type="InterPro" id="IPR052023">
    <property type="entry name" value="Histidine_kinase_KdpD"/>
</dbReference>
<gene>
    <name evidence="17" type="ORF">DCMF_20950</name>
</gene>
<evidence type="ECO:0000256" key="9">
    <source>
        <dbReference type="ARBA" id="ARBA00022840"/>
    </source>
</evidence>
<dbReference type="PROSITE" id="PS50109">
    <property type="entry name" value="HIS_KIN"/>
    <property type="match status" value="1"/>
</dbReference>
<evidence type="ECO:0000256" key="8">
    <source>
        <dbReference type="ARBA" id="ARBA00022777"/>
    </source>
</evidence>
<dbReference type="InterPro" id="IPR004358">
    <property type="entry name" value="Sig_transdc_His_kin-like_C"/>
</dbReference>
<evidence type="ECO:0000256" key="10">
    <source>
        <dbReference type="ARBA" id="ARBA00022989"/>
    </source>
</evidence>
<dbReference type="FunFam" id="3.30.565.10:FF:000042">
    <property type="entry name" value="Two-component sensor histidine kinase KdpD"/>
    <property type="match status" value="1"/>
</dbReference>
<dbReference type="InterPro" id="IPR003852">
    <property type="entry name" value="Sig_transdc_His_kinase_KdpD_N"/>
</dbReference>
<keyword evidence="5" id="KW-0808">Transferase</keyword>
<feature type="transmembrane region" description="Helical" evidence="15">
    <location>
        <begin position="476"/>
        <end position="497"/>
    </location>
</feature>
<dbReference type="AlphaFoldDB" id="A0A3G1KWM5"/>
<dbReference type="SMART" id="SM00387">
    <property type="entry name" value="HATPase_c"/>
    <property type="match status" value="1"/>
</dbReference>
<evidence type="ECO:0000256" key="7">
    <source>
        <dbReference type="ARBA" id="ARBA00022741"/>
    </source>
</evidence>
<dbReference type="Gene3D" id="3.30.450.40">
    <property type="match status" value="1"/>
</dbReference>
<dbReference type="InterPro" id="IPR014729">
    <property type="entry name" value="Rossmann-like_a/b/a_fold"/>
</dbReference>
<dbReference type="PANTHER" id="PTHR45569">
    <property type="entry name" value="SENSOR PROTEIN KDPD"/>
    <property type="match status" value="1"/>
</dbReference>
<keyword evidence="9" id="KW-0067">ATP-binding</keyword>
<dbReference type="Pfam" id="PF00512">
    <property type="entry name" value="HisKA"/>
    <property type="match status" value="1"/>
</dbReference>
<dbReference type="GO" id="GO:0005524">
    <property type="term" value="F:ATP binding"/>
    <property type="evidence" value="ECO:0007669"/>
    <property type="project" value="UniProtKB-KW"/>
</dbReference>
<evidence type="ECO:0000256" key="2">
    <source>
        <dbReference type="ARBA" id="ARBA00004141"/>
    </source>
</evidence>
<dbReference type="InterPro" id="IPR036097">
    <property type="entry name" value="HisK_dim/P_sf"/>
</dbReference>
<sequence length="910" mass="101191">MGENKRPDPDALLANLNQGRGKLSVFLGAVAGVGKTYAMLEAAREGLAEGWDIVAGWVDTHGRKETEALLQDIPLVPPRKLEYRGKEFPEMDLDALLARKPEIALVDELAHTNVSGSRHARRYQDVEELLQAGINVITTLNIQHVESLNDIVARITGVTVGERVPDKILENAEIKLVDIPAEDLIARLKEGKVYVPGQAAEALKKFFRPGNINALRELALRYTAQRVDRQLENYMRAKAIAGPWPAGEKVLVCVSPSPFAPRLIRVAKRTAAGLHADLLAVYIEPPNCDLSETERNRLTKSFRLAEALGAEIITLTRDDVAEGLLEFARDRNVTQIVIGNPLHFKFGNLFRGSVVDQVIRRSEGISVHVISADSKEGKGSEQPPKKKTRSRKNKKVSRMAYVWGILGITLLTLMLKIWGSYLGQINIALLFLLPVLFTAVKWGHRVSVVMAFLAILAYDFFLVPPFRSFTVADIRYAVSFLIFMTVALLTGTMSQRLKNQVHAIRQREVRMAALNTLSQKIAFTIDLNTVLDTLVKKISETLDGQVVVFLAEENEKLLIRAGTFLPIDENELAVSTWVFHHNQAAGRGTDTLNGVQGLYLPLSTEQGVVGVLGIHFNKPEYYFHPEYRHLLEAFSSLAAVAVTRIKLWENAQEAHLLKESDRLYSALLNSLSHDLHTPLASIIGAITGLIEGEEIYDAAARRELFQTINQESQRMNRLVNNLLDMTRLEGGILKLKKEWCDLEDIIGVVMGRQKEFLAKRTVKIVVEPALPLVLVDFVLIEQVLVNLMDNALKYSDPESEISLSAHRRDEWVELAVTNLGREIPPGDLEKIFEKFYRIHSMIPTGGSGLGLAICKGIIEAHGGKIRAQNNPGQGVTFAFTLPLPERIPDDAGLEKEGNEDEPQRSPGINH</sequence>
<dbReference type="InterPro" id="IPR006016">
    <property type="entry name" value="UspA"/>
</dbReference>
<evidence type="ECO:0000256" key="4">
    <source>
        <dbReference type="ARBA" id="ARBA00022553"/>
    </source>
</evidence>
<dbReference type="Pfam" id="PF13492">
    <property type="entry name" value="GAF_3"/>
    <property type="match status" value="1"/>
</dbReference>
<comment type="subcellular location">
    <subcellularLocation>
        <location evidence="2">Membrane</location>
        <topology evidence="2">Multi-pass membrane protein</topology>
    </subcellularLocation>
</comment>
<dbReference type="InterPro" id="IPR027417">
    <property type="entry name" value="P-loop_NTPase"/>
</dbReference>
<evidence type="ECO:0000256" key="13">
    <source>
        <dbReference type="ARBA" id="ARBA00057300"/>
    </source>
</evidence>
<dbReference type="Pfam" id="PF00582">
    <property type="entry name" value="Usp"/>
    <property type="match status" value="1"/>
</dbReference>
<keyword evidence="7" id="KW-0547">Nucleotide-binding</keyword>
<dbReference type="Gene3D" id="3.40.50.300">
    <property type="entry name" value="P-loop containing nucleotide triphosphate hydrolases"/>
    <property type="match status" value="1"/>
</dbReference>
<dbReference type="PANTHER" id="PTHR45569:SF1">
    <property type="entry name" value="SENSOR PROTEIN KDPD"/>
    <property type="match status" value="1"/>
</dbReference>
<keyword evidence="4" id="KW-0597">Phosphoprotein</keyword>
<dbReference type="InterPro" id="IPR025201">
    <property type="entry name" value="KdpD_TM"/>
</dbReference>
<evidence type="ECO:0000256" key="3">
    <source>
        <dbReference type="ARBA" id="ARBA00012438"/>
    </source>
</evidence>
<dbReference type="GO" id="GO:0000155">
    <property type="term" value="F:phosphorelay sensor kinase activity"/>
    <property type="evidence" value="ECO:0007669"/>
    <property type="project" value="InterPro"/>
</dbReference>
<proteinExistence type="predicted"/>
<feature type="domain" description="Histidine kinase" evidence="16">
    <location>
        <begin position="670"/>
        <end position="885"/>
    </location>
</feature>
<keyword evidence="10 15" id="KW-1133">Transmembrane helix</keyword>
<protein>
    <recommendedName>
        <fullName evidence="3">histidine kinase</fullName>
        <ecNumber evidence="3">2.7.13.3</ecNumber>
    </recommendedName>
</protein>
<dbReference type="SUPFAM" id="SSF47384">
    <property type="entry name" value="Homodimeric domain of signal transducing histidine kinase"/>
    <property type="match status" value="1"/>
</dbReference>
<dbReference type="InterPro" id="IPR029016">
    <property type="entry name" value="GAF-like_dom_sf"/>
</dbReference>
<dbReference type="Gene3D" id="1.10.287.130">
    <property type="match status" value="1"/>
</dbReference>
<keyword evidence="6 15" id="KW-0812">Transmembrane</keyword>
<accession>A0A3G1KWM5</accession>
<keyword evidence="11" id="KW-0902">Two-component regulatory system</keyword>
<evidence type="ECO:0000313" key="18">
    <source>
        <dbReference type="Proteomes" id="UP000323521"/>
    </source>
</evidence>
<dbReference type="OrthoDB" id="9806130at2"/>
<dbReference type="InterPro" id="IPR003661">
    <property type="entry name" value="HisK_dim/P_dom"/>
</dbReference>
<dbReference type="InterPro" id="IPR036890">
    <property type="entry name" value="HATPase_C_sf"/>
</dbReference>
<evidence type="ECO:0000313" key="17">
    <source>
        <dbReference type="EMBL" id="ATW26898.1"/>
    </source>
</evidence>
<dbReference type="SUPFAM" id="SSF55781">
    <property type="entry name" value="GAF domain-like"/>
    <property type="match status" value="1"/>
</dbReference>
<feature type="region of interest" description="Disordered" evidence="14">
    <location>
        <begin position="373"/>
        <end position="393"/>
    </location>
</feature>
<evidence type="ECO:0000256" key="5">
    <source>
        <dbReference type="ARBA" id="ARBA00022679"/>
    </source>
</evidence>
<dbReference type="InterPro" id="IPR003018">
    <property type="entry name" value="GAF"/>
</dbReference>
<dbReference type="CDD" id="cd00075">
    <property type="entry name" value="HATPase"/>
    <property type="match status" value="1"/>
</dbReference>
<evidence type="ECO:0000256" key="15">
    <source>
        <dbReference type="SAM" id="Phobius"/>
    </source>
</evidence>
<dbReference type="InterPro" id="IPR005467">
    <property type="entry name" value="His_kinase_dom"/>
</dbReference>
<feature type="transmembrane region" description="Helical" evidence="15">
    <location>
        <begin position="396"/>
        <end position="415"/>
    </location>
</feature>
<dbReference type="Pfam" id="PF13493">
    <property type="entry name" value="DUF4118"/>
    <property type="match status" value="1"/>
</dbReference>
<dbReference type="SUPFAM" id="SSF52402">
    <property type="entry name" value="Adenine nucleotide alpha hydrolases-like"/>
    <property type="match status" value="1"/>
</dbReference>
<comment type="function">
    <text evidence="13">Member of the two-component regulatory system KdpD/KdpE involved in the regulation of the kdp operon. KdpD may function as a membrane-associated protein kinase that phosphorylates KdpE in response to environmental signals.</text>
</comment>
<name>A0A3G1KWM5_FORW1</name>
<evidence type="ECO:0000256" key="14">
    <source>
        <dbReference type="SAM" id="MobiDB-lite"/>
    </source>
</evidence>
<keyword evidence="18" id="KW-1185">Reference proteome</keyword>
<dbReference type="CDD" id="cd01987">
    <property type="entry name" value="USP_KdpD-like"/>
    <property type="match status" value="1"/>
</dbReference>